<sequence>MAHHYSLQYSAPTAYLHWAKPGATEAASMSSICRSRMATACAPASRKDVDMALTAIESSR</sequence>
<organism evidence="1 2">
    <name type="scientific">Trichoderma lentiforme</name>
    <dbReference type="NCBI Taxonomy" id="1567552"/>
    <lineage>
        <taxon>Eukaryota</taxon>
        <taxon>Fungi</taxon>
        <taxon>Dikarya</taxon>
        <taxon>Ascomycota</taxon>
        <taxon>Pezizomycotina</taxon>
        <taxon>Sordariomycetes</taxon>
        <taxon>Hypocreomycetidae</taxon>
        <taxon>Hypocreales</taxon>
        <taxon>Hypocreaceae</taxon>
        <taxon>Trichoderma</taxon>
    </lineage>
</organism>
<comment type="caution">
    <text evidence="1">The sequence shown here is derived from an EMBL/GenBank/DDBJ whole genome shotgun (WGS) entry which is preliminary data.</text>
</comment>
<protein>
    <submittedName>
        <fullName evidence="1">Uncharacterized protein</fullName>
    </submittedName>
</protein>
<proteinExistence type="predicted"/>
<dbReference type="Proteomes" id="UP000801864">
    <property type="component" value="Unassembled WGS sequence"/>
</dbReference>
<name>A0A9P5CG47_9HYPO</name>
<dbReference type="AlphaFoldDB" id="A0A9P5CG47"/>
<dbReference type="EMBL" id="QLNT01000007">
    <property type="protein sequence ID" value="KAF3073218.1"/>
    <property type="molecule type" value="Genomic_DNA"/>
</dbReference>
<keyword evidence="2" id="KW-1185">Reference proteome</keyword>
<accession>A0A9P5CG47</accession>
<evidence type="ECO:0000313" key="1">
    <source>
        <dbReference type="EMBL" id="KAF3073218.1"/>
    </source>
</evidence>
<reference evidence="1 2" key="1">
    <citation type="submission" date="2018-06" db="EMBL/GenBank/DDBJ databases">
        <title>Genome analysis of cellulolytic fungus Trichoderma lentiforme CFAM-422.</title>
        <authorList>
            <person name="Steindorff A.S."/>
            <person name="Formighieri E.F."/>
            <person name="Midorikawa G.E.O."/>
            <person name="Tamietti M.S."/>
            <person name="Ramos E.Z."/>
            <person name="Silva A.S."/>
            <person name="Bon E.P.S."/>
            <person name="Mendes T.D."/>
            <person name="Damaso M.C.T."/>
            <person name="Favaro L.C.L."/>
        </authorList>
    </citation>
    <scope>NUCLEOTIDE SEQUENCE [LARGE SCALE GENOMIC DNA]</scope>
    <source>
        <strain evidence="1 2">CFAM-422</strain>
    </source>
</reference>
<gene>
    <name evidence="1" type="ORF">CFAM422_004561</name>
</gene>
<evidence type="ECO:0000313" key="2">
    <source>
        <dbReference type="Proteomes" id="UP000801864"/>
    </source>
</evidence>